<feature type="non-terminal residue" evidence="1">
    <location>
        <position position="123"/>
    </location>
</feature>
<organism evidence="1 2">
    <name type="scientific">Armillaria gallica</name>
    <name type="common">Bulbous honey fungus</name>
    <name type="synonym">Armillaria bulbosa</name>
    <dbReference type="NCBI Taxonomy" id="47427"/>
    <lineage>
        <taxon>Eukaryota</taxon>
        <taxon>Fungi</taxon>
        <taxon>Dikarya</taxon>
        <taxon>Basidiomycota</taxon>
        <taxon>Agaricomycotina</taxon>
        <taxon>Agaricomycetes</taxon>
        <taxon>Agaricomycetidae</taxon>
        <taxon>Agaricales</taxon>
        <taxon>Marasmiineae</taxon>
        <taxon>Physalacriaceae</taxon>
        <taxon>Armillaria</taxon>
    </lineage>
</organism>
<gene>
    <name evidence="1" type="ORF">ARMGADRAFT_908780</name>
</gene>
<reference evidence="2" key="1">
    <citation type="journal article" date="2017" name="Nat. Ecol. Evol.">
        <title>Genome expansion and lineage-specific genetic innovations in the forest pathogenic fungi Armillaria.</title>
        <authorList>
            <person name="Sipos G."/>
            <person name="Prasanna A.N."/>
            <person name="Walter M.C."/>
            <person name="O'Connor E."/>
            <person name="Balint B."/>
            <person name="Krizsan K."/>
            <person name="Kiss B."/>
            <person name="Hess J."/>
            <person name="Varga T."/>
            <person name="Slot J."/>
            <person name="Riley R."/>
            <person name="Boka B."/>
            <person name="Rigling D."/>
            <person name="Barry K."/>
            <person name="Lee J."/>
            <person name="Mihaltcheva S."/>
            <person name="LaButti K."/>
            <person name="Lipzen A."/>
            <person name="Waldron R."/>
            <person name="Moloney N.M."/>
            <person name="Sperisen C."/>
            <person name="Kredics L."/>
            <person name="Vagvoelgyi C."/>
            <person name="Patrignani A."/>
            <person name="Fitzpatrick D."/>
            <person name="Nagy I."/>
            <person name="Doyle S."/>
            <person name="Anderson J.B."/>
            <person name="Grigoriev I.V."/>
            <person name="Gueldener U."/>
            <person name="Muensterkoetter M."/>
            <person name="Nagy L.G."/>
        </authorList>
    </citation>
    <scope>NUCLEOTIDE SEQUENCE [LARGE SCALE GENOMIC DNA]</scope>
    <source>
        <strain evidence="2">Ar21-2</strain>
    </source>
</reference>
<evidence type="ECO:0000313" key="1">
    <source>
        <dbReference type="EMBL" id="PBK89404.1"/>
    </source>
</evidence>
<dbReference type="EMBL" id="KZ293669">
    <property type="protein sequence ID" value="PBK89404.1"/>
    <property type="molecule type" value="Genomic_DNA"/>
</dbReference>
<keyword evidence="2" id="KW-1185">Reference proteome</keyword>
<evidence type="ECO:0000313" key="2">
    <source>
        <dbReference type="Proteomes" id="UP000217790"/>
    </source>
</evidence>
<dbReference type="AlphaFoldDB" id="A0A2H3D6L7"/>
<proteinExistence type="predicted"/>
<protein>
    <submittedName>
        <fullName evidence="1">Uncharacterized protein</fullName>
    </submittedName>
</protein>
<name>A0A2H3D6L7_ARMGA</name>
<dbReference type="OrthoDB" id="3365698at2759"/>
<sequence length="123" mass="14051">SSRIAELLLSNKAPLEFEKQDLVETAVRGPQILDEFDEKIDAARQLLDFFVSERDKAASNISDAKSVLHPMRRLPDDVLRSIFRTCTKPEVDIESIQPNQSPWTISCVCQQWRTVAIHTGELW</sequence>
<accession>A0A2H3D6L7</accession>
<dbReference type="InParanoid" id="A0A2H3D6L7"/>
<dbReference type="STRING" id="47427.A0A2H3D6L7"/>
<dbReference type="Gene3D" id="1.20.1280.50">
    <property type="match status" value="1"/>
</dbReference>
<feature type="non-terminal residue" evidence="1">
    <location>
        <position position="1"/>
    </location>
</feature>
<dbReference type="Proteomes" id="UP000217790">
    <property type="component" value="Unassembled WGS sequence"/>
</dbReference>